<evidence type="ECO:0000313" key="2">
    <source>
        <dbReference type="EMBL" id="KPX01284.1"/>
    </source>
</evidence>
<name>A0A0P9NQ92_9PSED</name>
<evidence type="ECO:0000313" key="3">
    <source>
        <dbReference type="Proteomes" id="UP000051335"/>
    </source>
</evidence>
<keyword evidence="1" id="KW-0812">Transmembrane</keyword>
<evidence type="ECO:0000256" key="1">
    <source>
        <dbReference type="SAM" id="Phobius"/>
    </source>
</evidence>
<keyword evidence="1" id="KW-0472">Membrane</keyword>
<dbReference type="AlphaFoldDB" id="A0A0P9NQ92"/>
<protein>
    <submittedName>
        <fullName evidence="2">Uncharacterized protein</fullName>
    </submittedName>
</protein>
<comment type="caution">
    <text evidence="2">The sequence shown here is derived from an EMBL/GenBank/DDBJ whole genome shotgun (WGS) entry which is preliminary data.</text>
</comment>
<accession>A0A0P9NQ92</accession>
<keyword evidence="1" id="KW-1133">Transmembrane helix</keyword>
<feature type="transmembrane region" description="Helical" evidence="1">
    <location>
        <begin position="34"/>
        <end position="58"/>
    </location>
</feature>
<keyword evidence="3" id="KW-1185">Reference proteome</keyword>
<gene>
    <name evidence="2" type="ORF">ALO75_101883</name>
</gene>
<sequence length="160" mass="18562">MTPILSGLKVPNQPLKNGEHMLLSTNAKKIKARYLFLFLLIAPLVAWYFAAPGVIVHYPKEATDELRLIWNTHDQITRQRMLPGEATSEFGHVFPDENFFMVFFWWTDRGLRKCMDITPKRWATIDIYLDRAGRVDIEKTSPKVIARLKQCVGESDPFRP</sequence>
<dbReference type="Proteomes" id="UP000051335">
    <property type="component" value="Unassembled WGS sequence"/>
</dbReference>
<dbReference type="EMBL" id="LJQC01000404">
    <property type="protein sequence ID" value="KPX01284.1"/>
    <property type="molecule type" value="Genomic_DNA"/>
</dbReference>
<proteinExistence type="predicted"/>
<reference evidence="2 3" key="1">
    <citation type="submission" date="2015-09" db="EMBL/GenBank/DDBJ databases">
        <title>Genome announcement of multiple Pseudomonas syringae strains.</title>
        <authorList>
            <person name="Thakur S."/>
            <person name="Wang P.W."/>
            <person name="Gong Y."/>
            <person name="Weir B.S."/>
            <person name="Guttman D.S."/>
        </authorList>
    </citation>
    <scope>NUCLEOTIDE SEQUENCE [LARGE SCALE GENOMIC DNA]</scope>
    <source>
        <strain evidence="2 3">ICMP17001</strain>
    </source>
</reference>
<organism evidence="2 3">
    <name type="scientific">Pseudomonas syringae pv. coryli</name>
    <dbReference type="NCBI Taxonomy" id="317659"/>
    <lineage>
        <taxon>Bacteria</taxon>
        <taxon>Pseudomonadati</taxon>
        <taxon>Pseudomonadota</taxon>
        <taxon>Gammaproteobacteria</taxon>
        <taxon>Pseudomonadales</taxon>
        <taxon>Pseudomonadaceae</taxon>
        <taxon>Pseudomonas</taxon>
    </lineage>
</organism>